<feature type="compositionally biased region" description="Low complexity" evidence="1">
    <location>
        <begin position="1"/>
        <end position="19"/>
    </location>
</feature>
<dbReference type="Pfam" id="PF12802">
    <property type="entry name" value="MarR_2"/>
    <property type="match status" value="1"/>
</dbReference>
<accession>A0A5B8UDF0</accession>
<dbReference type="SUPFAM" id="SSF46785">
    <property type="entry name" value="Winged helix' DNA-binding domain"/>
    <property type="match status" value="1"/>
</dbReference>
<feature type="region of interest" description="Disordered" evidence="1">
    <location>
        <begin position="1"/>
        <end position="74"/>
    </location>
</feature>
<dbReference type="InterPro" id="IPR000835">
    <property type="entry name" value="HTH_MarR-typ"/>
</dbReference>
<dbReference type="PROSITE" id="PS50995">
    <property type="entry name" value="HTH_MARR_2"/>
    <property type="match status" value="1"/>
</dbReference>
<sequence length="337" mass="36484">MRPRRTTGSASAPSSTARPIQCTRPPRASTPLATAESHSTLRTVTRWSPRPMMKTPARPARDSSMVSQRSRGARSWTSAVARMIAKPAAASTGPDDRLCHPAMSAMPAMPTAPRARAAVRRARSTCSDRSIVSAIVPVDRPRPPIPGAPARHARPRAAGPGSAARDDIVDTATITVPAQPMTSPPSAPIPAPDRLQPEELQAWRGMLQVHARLTAALDDDLRRQHGLSVPGYEVLMFVGDAEEGQARMADLADRVLLSRSGLTRLVDRLVADGLLQRRACEDDGRGSFAQITPDGRRRLQDARRTHLDGVRRLFLEHVGAAEQRQLGALWERVLAAI</sequence>
<dbReference type="InterPro" id="IPR036390">
    <property type="entry name" value="WH_DNA-bd_sf"/>
</dbReference>
<dbReference type="GO" id="GO:0006950">
    <property type="term" value="P:response to stress"/>
    <property type="evidence" value="ECO:0007669"/>
    <property type="project" value="TreeGrafter"/>
</dbReference>
<proteinExistence type="predicted"/>
<dbReference type="Proteomes" id="UP000321805">
    <property type="component" value="Chromosome"/>
</dbReference>
<dbReference type="InterPro" id="IPR039422">
    <property type="entry name" value="MarR/SlyA-like"/>
</dbReference>
<feature type="compositionally biased region" description="Polar residues" evidence="1">
    <location>
        <begin position="64"/>
        <end position="74"/>
    </location>
</feature>
<dbReference type="Gene3D" id="1.10.10.10">
    <property type="entry name" value="Winged helix-like DNA-binding domain superfamily/Winged helix DNA-binding domain"/>
    <property type="match status" value="1"/>
</dbReference>
<dbReference type="AlphaFoldDB" id="A0A5B8UDF0"/>
<reference evidence="3 4" key="1">
    <citation type="journal article" date="2018" name="J. Microbiol.">
        <title>Baekduia soli gen. nov., sp. nov., a novel bacterium isolated from the soil of Baekdu Mountain and proposal of a novel family name, Baekduiaceae fam. nov.</title>
        <authorList>
            <person name="An D.S."/>
            <person name="Siddiqi M.Z."/>
            <person name="Kim K.H."/>
            <person name="Yu H.S."/>
            <person name="Im W.T."/>
        </authorList>
    </citation>
    <scope>NUCLEOTIDE SEQUENCE [LARGE SCALE GENOMIC DNA]</scope>
    <source>
        <strain evidence="3 4">BR7-21</strain>
    </source>
</reference>
<feature type="domain" description="HTH marR-type" evidence="2">
    <location>
        <begin position="199"/>
        <end position="335"/>
    </location>
</feature>
<evidence type="ECO:0000313" key="4">
    <source>
        <dbReference type="Proteomes" id="UP000321805"/>
    </source>
</evidence>
<evidence type="ECO:0000256" key="1">
    <source>
        <dbReference type="SAM" id="MobiDB-lite"/>
    </source>
</evidence>
<keyword evidence="4" id="KW-1185">Reference proteome</keyword>
<dbReference type="PANTHER" id="PTHR33164">
    <property type="entry name" value="TRANSCRIPTIONAL REGULATOR, MARR FAMILY"/>
    <property type="match status" value="1"/>
</dbReference>
<dbReference type="PANTHER" id="PTHR33164:SF99">
    <property type="entry name" value="MARR FAMILY REGULATORY PROTEIN"/>
    <property type="match status" value="1"/>
</dbReference>
<name>A0A5B8UDF0_9ACTN</name>
<evidence type="ECO:0000259" key="2">
    <source>
        <dbReference type="PROSITE" id="PS50995"/>
    </source>
</evidence>
<feature type="compositionally biased region" description="Polar residues" evidence="1">
    <location>
        <begin position="36"/>
        <end position="46"/>
    </location>
</feature>
<organism evidence="3 4">
    <name type="scientific">Baekduia soli</name>
    <dbReference type="NCBI Taxonomy" id="496014"/>
    <lineage>
        <taxon>Bacteria</taxon>
        <taxon>Bacillati</taxon>
        <taxon>Actinomycetota</taxon>
        <taxon>Thermoleophilia</taxon>
        <taxon>Solirubrobacterales</taxon>
        <taxon>Baekduiaceae</taxon>
        <taxon>Baekduia</taxon>
    </lineage>
</organism>
<dbReference type="InterPro" id="IPR036388">
    <property type="entry name" value="WH-like_DNA-bd_sf"/>
</dbReference>
<dbReference type="GO" id="GO:0003700">
    <property type="term" value="F:DNA-binding transcription factor activity"/>
    <property type="evidence" value="ECO:0007669"/>
    <property type="project" value="InterPro"/>
</dbReference>
<feature type="region of interest" description="Disordered" evidence="1">
    <location>
        <begin position="138"/>
        <end position="164"/>
    </location>
</feature>
<evidence type="ECO:0000313" key="3">
    <source>
        <dbReference type="EMBL" id="QEC50682.1"/>
    </source>
</evidence>
<dbReference type="KEGG" id="bsol:FSW04_07120"/>
<gene>
    <name evidence="3" type="ORF">FSW04_07120</name>
</gene>
<dbReference type="OrthoDB" id="8635520at2"/>
<protein>
    <submittedName>
        <fullName evidence="3">MarR family transcriptional regulator</fullName>
    </submittedName>
</protein>
<dbReference type="EMBL" id="CP042430">
    <property type="protein sequence ID" value="QEC50682.1"/>
    <property type="molecule type" value="Genomic_DNA"/>
</dbReference>
<dbReference type="SMART" id="SM00347">
    <property type="entry name" value="HTH_MARR"/>
    <property type="match status" value="1"/>
</dbReference>